<organism evidence="1 2">
    <name type="scientific">Anaplasma phagocytophilum str. NCH-1</name>
    <dbReference type="NCBI Taxonomy" id="1359161"/>
    <lineage>
        <taxon>Bacteria</taxon>
        <taxon>Pseudomonadati</taxon>
        <taxon>Pseudomonadota</taxon>
        <taxon>Alphaproteobacteria</taxon>
        <taxon>Rickettsiales</taxon>
        <taxon>Anaplasmataceae</taxon>
        <taxon>Anaplasma</taxon>
        <taxon>phagocytophilum group</taxon>
    </lineage>
</organism>
<dbReference type="EMBL" id="LANT01000008">
    <property type="protein sequence ID" value="KJV63283.1"/>
    <property type="molecule type" value="Genomic_DNA"/>
</dbReference>
<dbReference type="Proteomes" id="UP000033754">
    <property type="component" value="Unassembled WGS sequence"/>
</dbReference>
<dbReference type="AlphaFoldDB" id="A0A0F3N5B4"/>
<proteinExistence type="predicted"/>
<evidence type="ECO:0000313" key="2">
    <source>
        <dbReference type="Proteomes" id="UP000033754"/>
    </source>
</evidence>
<accession>A0A0F3N5B4</accession>
<dbReference type="PATRIC" id="fig|1359161.3.peg.1331"/>
<comment type="caution">
    <text evidence="1">The sequence shown here is derived from an EMBL/GenBank/DDBJ whole genome shotgun (WGS) entry which is preliminary data.</text>
</comment>
<reference evidence="1 2" key="1">
    <citation type="submission" date="2015-01" db="EMBL/GenBank/DDBJ databases">
        <title>Genome Sequencing of Rickettsiales.</title>
        <authorList>
            <person name="Daugherty S.C."/>
            <person name="Su Q."/>
            <person name="Abolude K."/>
            <person name="Beier-Sexton M."/>
            <person name="Carlyon J.A."/>
            <person name="Carter R."/>
            <person name="Day N.P."/>
            <person name="Dumler S.J."/>
            <person name="Dyachenko V."/>
            <person name="Godinez A."/>
            <person name="Kurtti T.J."/>
            <person name="Lichay M."/>
            <person name="Mullins K.E."/>
            <person name="Ott S."/>
            <person name="Pappas-Brown V."/>
            <person name="Paris D.H."/>
            <person name="Patel P."/>
            <person name="Richards A.L."/>
            <person name="Sadzewicz L."/>
            <person name="Sears K."/>
            <person name="Seidman D."/>
            <person name="Sengamalay N."/>
            <person name="Stenos J."/>
            <person name="Tallon L.J."/>
            <person name="Vincent G."/>
            <person name="Fraser C.M."/>
            <person name="Munderloh U."/>
            <person name="Dunning-Hotopp J.C."/>
        </authorList>
    </citation>
    <scope>NUCLEOTIDE SEQUENCE [LARGE SCALE GENOMIC DNA]</scope>
    <source>
        <strain evidence="1 2">NCH-1</strain>
    </source>
</reference>
<gene>
    <name evidence="1" type="ORF">EPHNCH_1179</name>
</gene>
<evidence type="ECO:0000313" key="1">
    <source>
        <dbReference type="EMBL" id="KJV63283.1"/>
    </source>
</evidence>
<protein>
    <submittedName>
        <fullName evidence="1">Uncharacterized protein</fullName>
    </submittedName>
</protein>
<sequence>MLAFFYSTISGCWLNSIKLRGHAVDLRKSHAFPRGARSWVKICVYLQQDIFCYTTKSLCYLKRTDNLAKKISCMIIYQHGLIYVLNHKKQNCYCIGIFYPTILYKYWLNSVKLCGYACLSYERAHFLMNATFVIPRVDNRMHFTAPRISFQTHKGVLGKICF</sequence>
<name>A0A0F3N5B4_ANAPH</name>